<dbReference type="GO" id="GO:0016020">
    <property type="term" value="C:membrane"/>
    <property type="evidence" value="ECO:0007669"/>
    <property type="project" value="UniProtKB-SubCell"/>
</dbReference>
<evidence type="ECO:0000256" key="6">
    <source>
        <dbReference type="SAM" id="MobiDB-lite"/>
    </source>
</evidence>
<dbReference type="PANTHER" id="PTHR31621">
    <property type="entry name" value="PROTEIN DMP3"/>
    <property type="match status" value="1"/>
</dbReference>
<name>A0ABD1A167_CARAN</name>
<evidence type="ECO:0000256" key="2">
    <source>
        <dbReference type="ARBA" id="ARBA00008707"/>
    </source>
</evidence>
<dbReference type="PANTHER" id="PTHR31621:SF32">
    <property type="entry name" value="PROTEIN DMP1"/>
    <property type="match status" value="1"/>
</dbReference>
<feature type="transmembrane region" description="Helical" evidence="7">
    <location>
        <begin position="63"/>
        <end position="82"/>
    </location>
</feature>
<evidence type="ECO:0000256" key="3">
    <source>
        <dbReference type="ARBA" id="ARBA00022692"/>
    </source>
</evidence>
<evidence type="ECO:0000313" key="9">
    <source>
        <dbReference type="Proteomes" id="UP001558713"/>
    </source>
</evidence>
<gene>
    <name evidence="8" type="ORF">V5N11_012039</name>
</gene>
<dbReference type="InterPro" id="IPR007770">
    <property type="entry name" value="DMP"/>
</dbReference>
<keyword evidence="3 7" id="KW-0812">Transmembrane</keyword>
<sequence>MSKTSPLLIPKTNSPASSEPMATKSLGGLQSLIKLLPTGTLFIYLLLNPALTNDGECSTSNKVMSSILVTLCSFSCVFSCFTDSFKGLDGSRKYGIVTKKGLWTYAEPGSEDLSKYKLRIADFVHAIFVVAVFGTLVLLDANTASCFYPNFRETQKTLVVSLPPAVGVASAGIFALFPSKRNGIGYAPVEEEETKKEEEEAKKDSDIP</sequence>
<feature type="region of interest" description="Disordered" evidence="6">
    <location>
        <begin position="187"/>
        <end position="208"/>
    </location>
</feature>
<dbReference type="EMBL" id="JBANAX010000688">
    <property type="protein sequence ID" value="KAL1197459.1"/>
    <property type="molecule type" value="Genomic_DNA"/>
</dbReference>
<keyword evidence="5 7" id="KW-0472">Membrane</keyword>
<comment type="subcellular location">
    <subcellularLocation>
        <location evidence="1">Membrane</location>
        <topology evidence="1">Multi-pass membrane protein</topology>
    </subcellularLocation>
</comment>
<evidence type="ECO:0000256" key="4">
    <source>
        <dbReference type="ARBA" id="ARBA00022989"/>
    </source>
</evidence>
<accession>A0ABD1A167</accession>
<organism evidence="8 9">
    <name type="scientific">Cardamine amara subsp. amara</name>
    <dbReference type="NCBI Taxonomy" id="228776"/>
    <lineage>
        <taxon>Eukaryota</taxon>
        <taxon>Viridiplantae</taxon>
        <taxon>Streptophyta</taxon>
        <taxon>Embryophyta</taxon>
        <taxon>Tracheophyta</taxon>
        <taxon>Spermatophyta</taxon>
        <taxon>Magnoliopsida</taxon>
        <taxon>eudicotyledons</taxon>
        <taxon>Gunneridae</taxon>
        <taxon>Pentapetalae</taxon>
        <taxon>rosids</taxon>
        <taxon>malvids</taxon>
        <taxon>Brassicales</taxon>
        <taxon>Brassicaceae</taxon>
        <taxon>Cardamineae</taxon>
        <taxon>Cardamine</taxon>
    </lineage>
</organism>
<evidence type="ECO:0000313" key="8">
    <source>
        <dbReference type="EMBL" id="KAL1197459.1"/>
    </source>
</evidence>
<feature type="compositionally biased region" description="Polar residues" evidence="6">
    <location>
        <begin position="1"/>
        <end position="17"/>
    </location>
</feature>
<feature type="region of interest" description="Disordered" evidence="6">
    <location>
        <begin position="1"/>
        <end position="21"/>
    </location>
</feature>
<feature type="transmembrane region" description="Helical" evidence="7">
    <location>
        <begin position="120"/>
        <end position="139"/>
    </location>
</feature>
<dbReference type="GO" id="GO:0005737">
    <property type="term" value="C:cytoplasm"/>
    <property type="evidence" value="ECO:0007669"/>
    <property type="project" value="UniProtKB-ARBA"/>
</dbReference>
<evidence type="ECO:0000256" key="7">
    <source>
        <dbReference type="SAM" id="Phobius"/>
    </source>
</evidence>
<protein>
    <submittedName>
        <fullName evidence="8">Protein DMP1</fullName>
    </submittedName>
</protein>
<feature type="compositionally biased region" description="Basic and acidic residues" evidence="6">
    <location>
        <begin position="193"/>
        <end position="208"/>
    </location>
</feature>
<comment type="similarity">
    <text evidence="2">Belongs to the plant DMP1 protein family.</text>
</comment>
<evidence type="ECO:0000256" key="5">
    <source>
        <dbReference type="ARBA" id="ARBA00023136"/>
    </source>
</evidence>
<comment type="caution">
    <text evidence="8">The sequence shown here is derived from an EMBL/GenBank/DDBJ whole genome shotgun (WGS) entry which is preliminary data.</text>
</comment>
<feature type="transmembrane region" description="Helical" evidence="7">
    <location>
        <begin position="31"/>
        <end position="51"/>
    </location>
</feature>
<dbReference type="Pfam" id="PF05078">
    <property type="entry name" value="DUF679"/>
    <property type="match status" value="1"/>
</dbReference>
<evidence type="ECO:0000256" key="1">
    <source>
        <dbReference type="ARBA" id="ARBA00004141"/>
    </source>
</evidence>
<dbReference type="AlphaFoldDB" id="A0ABD1A167"/>
<proteinExistence type="inferred from homology"/>
<keyword evidence="4 7" id="KW-1133">Transmembrane helix</keyword>
<keyword evidence="9" id="KW-1185">Reference proteome</keyword>
<feature type="transmembrane region" description="Helical" evidence="7">
    <location>
        <begin position="159"/>
        <end position="177"/>
    </location>
</feature>
<reference evidence="8 9" key="1">
    <citation type="submission" date="2024-04" db="EMBL/GenBank/DDBJ databases">
        <title>Genome assembly C_amara_ONT_v2.</title>
        <authorList>
            <person name="Yant L."/>
            <person name="Moore C."/>
            <person name="Slenker M."/>
        </authorList>
    </citation>
    <scope>NUCLEOTIDE SEQUENCE [LARGE SCALE GENOMIC DNA]</scope>
    <source>
        <tissue evidence="8">Leaf</tissue>
    </source>
</reference>
<dbReference type="Proteomes" id="UP001558713">
    <property type="component" value="Unassembled WGS sequence"/>
</dbReference>